<protein>
    <submittedName>
        <fullName evidence="3">Uncharacterized protein</fullName>
    </submittedName>
</protein>
<evidence type="ECO:0000256" key="2">
    <source>
        <dbReference type="SAM" id="SignalP"/>
    </source>
</evidence>
<organism evidence="3 4">
    <name type="scientific">Penicillium daleae</name>
    <dbReference type="NCBI Taxonomy" id="63821"/>
    <lineage>
        <taxon>Eukaryota</taxon>
        <taxon>Fungi</taxon>
        <taxon>Dikarya</taxon>
        <taxon>Ascomycota</taxon>
        <taxon>Pezizomycotina</taxon>
        <taxon>Eurotiomycetes</taxon>
        <taxon>Eurotiomycetidae</taxon>
        <taxon>Eurotiales</taxon>
        <taxon>Aspergillaceae</taxon>
        <taxon>Penicillium</taxon>
    </lineage>
</organism>
<feature type="region of interest" description="Disordered" evidence="1">
    <location>
        <begin position="18"/>
        <end position="185"/>
    </location>
</feature>
<feature type="signal peptide" evidence="2">
    <location>
        <begin position="1"/>
        <end position="17"/>
    </location>
</feature>
<accession>A0AAD6CJF7</accession>
<proteinExistence type="predicted"/>
<feature type="compositionally biased region" description="Basic and acidic residues" evidence="1">
    <location>
        <begin position="47"/>
        <end position="59"/>
    </location>
</feature>
<evidence type="ECO:0000313" key="4">
    <source>
        <dbReference type="Proteomes" id="UP001213681"/>
    </source>
</evidence>
<feature type="chain" id="PRO_5042292778" evidence="2">
    <location>
        <begin position="18"/>
        <end position="185"/>
    </location>
</feature>
<comment type="caution">
    <text evidence="3">The sequence shown here is derived from an EMBL/GenBank/DDBJ whole genome shotgun (WGS) entry which is preliminary data.</text>
</comment>
<dbReference type="AlphaFoldDB" id="A0AAD6CJF7"/>
<evidence type="ECO:0000256" key="1">
    <source>
        <dbReference type="SAM" id="MobiDB-lite"/>
    </source>
</evidence>
<dbReference type="EMBL" id="JAPVEA010000001">
    <property type="protein sequence ID" value="KAJ5465069.1"/>
    <property type="molecule type" value="Genomic_DNA"/>
</dbReference>
<reference evidence="3" key="1">
    <citation type="submission" date="2022-12" db="EMBL/GenBank/DDBJ databases">
        <authorList>
            <person name="Petersen C."/>
        </authorList>
    </citation>
    <scope>NUCLEOTIDE SEQUENCE</scope>
    <source>
        <strain evidence="3">IBT 16125</strain>
    </source>
</reference>
<reference evidence="3" key="2">
    <citation type="journal article" date="2023" name="IMA Fungus">
        <title>Comparative genomic study of the Penicillium genus elucidates a diverse pangenome and 15 lateral gene transfer events.</title>
        <authorList>
            <person name="Petersen C."/>
            <person name="Sorensen T."/>
            <person name="Nielsen M.R."/>
            <person name="Sondergaard T.E."/>
            <person name="Sorensen J.L."/>
            <person name="Fitzpatrick D.A."/>
            <person name="Frisvad J.C."/>
            <person name="Nielsen K.L."/>
        </authorList>
    </citation>
    <scope>NUCLEOTIDE SEQUENCE</scope>
    <source>
        <strain evidence="3">IBT 16125</strain>
    </source>
</reference>
<sequence length="185" mass="18441">MKFTGLTAMGLMGCALALPHGPHHIGPQPSDQPTPSGPPPPPPSASDFDKRHGFERRQDFGIPTGLPFSIPSGFPTSLPSGLPGFGGFGEIGKRQFAQPSGLAPSGLMTSGPAPSVTHTGFSQPSGSFPNASGVPVGFPPSGDSFNERGLPPFPEPSGPVPSGPAPSGPPPSGSAPAGPVPTARV</sequence>
<keyword evidence="2" id="KW-0732">Signal</keyword>
<dbReference type="GeneID" id="81594392"/>
<feature type="compositionally biased region" description="Pro residues" evidence="1">
    <location>
        <begin position="30"/>
        <end position="44"/>
    </location>
</feature>
<gene>
    <name evidence="3" type="ORF">N7458_000755</name>
</gene>
<name>A0AAD6CJF7_9EURO</name>
<feature type="compositionally biased region" description="Pro residues" evidence="1">
    <location>
        <begin position="151"/>
        <end position="173"/>
    </location>
</feature>
<keyword evidence="4" id="KW-1185">Reference proteome</keyword>
<feature type="compositionally biased region" description="Low complexity" evidence="1">
    <location>
        <begin position="174"/>
        <end position="185"/>
    </location>
</feature>
<dbReference type="RefSeq" id="XP_056771916.1">
    <property type="nucleotide sequence ID" value="XM_056904149.1"/>
</dbReference>
<evidence type="ECO:0000313" key="3">
    <source>
        <dbReference type="EMBL" id="KAJ5465069.1"/>
    </source>
</evidence>
<feature type="compositionally biased region" description="Polar residues" evidence="1">
    <location>
        <begin position="116"/>
        <end position="130"/>
    </location>
</feature>
<dbReference type="Proteomes" id="UP001213681">
    <property type="component" value="Unassembled WGS sequence"/>
</dbReference>